<sequence>MVRLADRRSALQRRAQIVQANKKRFTTVISEHRHEGASSESVFFSKQLQPLDGTRRPYPAGSKIQIEVVNEDSLVAARKLMDSVGDDAKGKTAVLNLASDQHPGGGYESGSMAQVSEVKRRSFEVFNLHLSDFTLQEEALCYSSTLFPTLLHSASHYPWPNTGPKSIAGLYSPGVVIFREALTELVLSSDGKLCPELPSKRRRVISVISVAAPRLPPLSTDGSDFEREEDRDNVREKVRLILRIAAGKNQRYLVLGALGCGAYRCPPEAVARLMKEVILEPEFNGWFRRIVFAVYSPPGNFQTFSRNTHRSS</sequence>
<evidence type="ECO:0000313" key="2">
    <source>
        <dbReference type="EMBL" id="KIK58646.1"/>
    </source>
</evidence>
<evidence type="ECO:0000313" key="3">
    <source>
        <dbReference type="Proteomes" id="UP000053593"/>
    </source>
</evidence>
<dbReference type="Proteomes" id="UP000053593">
    <property type="component" value="Unassembled WGS sequence"/>
</dbReference>
<dbReference type="EMBL" id="KN834784">
    <property type="protein sequence ID" value="KIK58646.1"/>
    <property type="molecule type" value="Genomic_DNA"/>
</dbReference>
<feature type="domain" description="Microbial-type PARG catalytic" evidence="1">
    <location>
        <begin position="41"/>
        <end position="122"/>
    </location>
</feature>
<keyword evidence="3" id="KW-1185">Reference proteome</keyword>
<dbReference type="Pfam" id="PF10021">
    <property type="entry name" value="PARG_cat_microb"/>
    <property type="match status" value="2"/>
</dbReference>
<proteinExistence type="predicted"/>
<dbReference type="HOGENOM" id="CLU_024412_0_1_1"/>
<dbReference type="OrthoDB" id="9985428at2759"/>
<name>A0A0D0BTD0_9AGAR</name>
<evidence type="ECO:0000259" key="1">
    <source>
        <dbReference type="Pfam" id="PF10021"/>
    </source>
</evidence>
<dbReference type="PANTHER" id="PTHR35596:SF1">
    <property type="entry name" value="MICROBIAL-TYPE PARG CATALYTIC DOMAIN-CONTAINING PROTEIN"/>
    <property type="match status" value="1"/>
</dbReference>
<dbReference type="PANTHER" id="PTHR35596">
    <property type="entry name" value="DUF2263 DOMAIN-CONTAINING PROTEIN"/>
    <property type="match status" value="1"/>
</dbReference>
<dbReference type="SUPFAM" id="SSF52949">
    <property type="entry name" value="Macro domain-like"/>
    <property type="match status" value="1"/>
</dbReference>
<gene>
    <name evidence="2" type="ORF">GYMLUDRAFT_74893</name>
</gene>
<dbReference type="InterPro" id="IPR043472">
    <property type="entry name" value="Macro_dom-like"/>
</dbReference>
<dbReference type="InterPro" id="IPR019261">
    <property type="entry name" value="PARG_cat_microbial"/>
</dbReference>
<dbReference type="InterPro" id="IPR012664">
    <property type="entry name" value="CHP02452"/>
</dbReference>
<protein>
    <recommendedName>
        <fullName evidence="1">Microbial-type PARG catalytic domain-containing protein</fullName>
    </recommendedName>
</protein>
<dbReference type="AlphaFoldDB" id="A0A0D0BTD0"/>
<feature type="domain" description="Microbial-type PARG catalytic" evidence="1">
    <location>
        <begin position="136"/>
        <end position="180"/>
    </location>
</feature>
<accession>A0A0D0BTD0</accession>
<dbReference type="Gene3D" id="3.40.220.10">
    <property type="entry name" value="Leucine Aminopeptidase, subunit E, domain 1"/>
    <property type="match status" value="2"/>
</dbReference>
<dbReference type="NCBIfam" id="TIGR02452">
    <property type="entry name" value="TIGR02452 family protein"/>
    <property type="match status" value="1"/>
</dbReference>
<reference evidence="2 3" key="1">
    <citation type="submission" date="2014-04" db="EMBL/GenBank/DDBJ databases">
        <title>Evolutionary Origins and Diversification of the Mycorrhizal Mutualists.</title>
        <authorList>
            <consortium name="DOE Joint Genome Institute"/>
            <consortium name="Mycorrhizal Genomics Consortium"/>
            <person name="Kohler A."/>
            <person name="Kuo A."/>
            <person name="Nagy L.G."/>
            <person name="Floudas D."/>
            <person name="Copeland A."/>
            <person name="Barry K.W."/>
            <person name="Cichocki N."/>
            <person name="Veneault-Fourrey C."/>
            <person name="LaButti K."/>
            <person name="Lindquist E.A."/>
            <person name="Lipzen A."/>
            <person name="Lundell T."/>
            <person name="Morin E."/>
            <person name="Murat C."/>
            <person name="Riley R."/>
            <person name="Ohm R."/>
            <person name="Sun H."/>
            <person name="Tunlid A."/>
            <person name="Henrissat B."/>
            <person name="Grigoriev I.V."/>
            <person name="Hibbett D.S."/>
            <person name="Martin F."/>
        </authorList>
    </citation>
    <scope>NUCLEOTIDE SEQUENCE [LARGE SCALE GENOMIC DNA]</scope>
    <source>
        <strain evidence="2 3">FD-317 M1</strain>
    </source>
</reference>
<organism evidence="2 3">
    <name type="scientific">Collybiopsis luxurians FD-317 M1</name>
    <dbReference type="NCBI Taxonomy" id="944289"/>
    <lineage>
        <taxon>Eukaryota</taxon>
        <taxon>Fungi</taxon>
        <taxon>Dikarya</taxon>
        <taxon>Basidiomycota</taxon>
        <taxon>Agaricomycotina</taxon>
        <taxon>Agaricomycetes</taxon>
        <taxon>Agaricomycetidae</taxon>
        <taxon>Agaricales</taxon>
        <taxon>Marasmiineae</taxon>
        <taxon>Omphalotaceae</taxon>
        <taxon>Collybiopsis</taxon>
        <taxon>Collybiopsis luxurians</taxon>
    </lineage>
</organism>